<dbReference type="SUPFAM" id="SSF49723">
    <property type="entry name" value="Lipase/lipooxygenase domain (PLAT/LH2 domain)"/>
    <property type="match status" value="1"/>
</dbReference>
<dbReference type="Gene3D" id="2.40.180.10">
    <property type="entry name" value="Catalase core domain"/>
    <property type="match status" value="1"/>
</dbReference>
<dbReference type="Proteomes" id="UP000001514">
    <property type="component" value="Unassembled WGS sequence"/>
</dbReference>
<dbReference type="AlphaFoldDB" id="D8RNV6"/>
<evidence type="ECO:0000259" key="2">
    <source>
        <dbReference type="PROSITE" id="PS50095"/>
    </source>
</evidence>
<accession>D8RNV6</accession>
<feature type="domain" description="PLAT" evidence="2">
    <location>
        <begin position="1"/>
        <end position="126"/>
    </location>
</feature>
<dbReference type="Gramene" id="EFJ10875">
    <property type="protein sequence ID" value="EFJ10875"/>
    <property type="gene ID" value="SELMODRAFT_127377"/>
</dbReference>
<evidence type="ECO:0000256" key="1">
    <source>
        <dbReference type="PROSITE-ProRule" id="PRU00152"/>
    </source>
</evidence>
<dbReference type="STRING" id="88036.D8RNV6"/>
<dbReference type="Gramene" id="EFJ26146">
    <property type="protein sequence ID" value="EFJ26146"/>
    <property type="gene ID" value="SELMODRAFT_98256"/>
</dbReference>
<dbReference type="InterPro" id="IPR001024">
    <property type="entry name" value="PLAT/LH2_dom"/>
</dbReference>
<dbReference type="Pfam" id="PF01477">
    <property type="entry name" value="PLAT"/>
    <property type="match status" value="1"/>
</dbReference>
<name>D8RNV6_SELML</name>
<dbReference type="KEGG" id="smo:SELMODRAFT_98256"/>
<dbReference type="HOGENOM" id="CLU_167303_0_0_1"/>
<dbReference type="EMBL" id="GL377585">
    <property type="protein sequence ID" value="EFJ26146.1"/>
    <property type="molecule type" value="Genomic_DNA"/>
</dbReference>
<comment type="caution">
    <text evidence="1">Lacks conserved residue(s) required for the propagation of feature annotation.</text>
</comment>
<dbReference type="KEGG" id="smo:SELMODRAFT_127377"/>
<dbReference type="EMBL" id="GL377651">
    <property type="protein sequence ID" value="EFJ10875.1"/>
    <property type="molecule type" value="Genomic_DNA"/>
</dbReference>
<evidence type="ECO:0000313" key="3">
    <source>
        <dbReference type="EMBL" id="EFJ10875.1"/>
    </source>
</evidence>
<evidence type="ECO:0000313" key="5">
    <source>
        <dbReference type="Proteomes" id="UP000001514"/>
    </source>
</evidence>
<reference evidence="4 5" key="1">
    <citation type="journal article" date="2011" name="Science">
        <title>The Selaginella genome identifies genetic changes associated with the evolution of vascular plants.</title>
        <authorList>
            <person name="Banks J.A."/>
            <person name="Nishiyama T."/>
            <person name="Hasebe M."/>
            <person name="Bowman J.L."/>
            <person name="Gribskov M."/>
            <person name="dePamphilis C."/>
            <person name="Albert V.A."/>
            <person name="Aono N."/>
            <person name="Aoyama T."/>
            <person name="Ambrose B.A."/>
            <person name="Ashton N.W."/>
            <person name="Axtell M.J."/>
            <person name="Barker E."/>
            <person name="Barker M.S."/>
            <person name="Bennetzen J.L."/>
            <person name="Bonawitz N.D."/>
            <person name="Chapple C."/>
            <person name="Cheng C."/>
            <person name="Correa L.G."/>
            <person name="Dacre M."/>
            <person name="DeBarry J."/>
            <person name="Dreyer I."/>
            <person name="Elias M."/>
            <person name="Engstrom E.M."/>
            <person name="Estelle M."/>
            <person name="Feng L."/>
            <person name="Finet C."/>
            <person name="Floyd S.K."/>
            <person name="Frommer W.B."/>
            <person name="Fujita T."/>
            <person name="Gramzow L."/>
            <person name="Gutensohn M."/>
            <person name="Harholt J."/>
            <person name="Hattori M."/>
            <person name="Heyl A."/>
            <person name="Hirai T."/>
            <person name="Hiwatashi Y."/>
            <person name="Ishikawa M."/>
            <person name="Iwata M."/>
            <person name="Karol K.G."/>
            <person name="Koehler B."/>
            <person name="Kolukisaoglu U."/>
            <person name="Kubo M."/>
            <person name="Kurata T."/>
            <person name="Lalonde S."/>
            <person name="Li K."/>
            <person name="Li Y."/>
            <person name="Litt A."/>
            <person name="Lyons E."/>
            <person name="Manning G."/>
            <person name="Maruyama T."/>
            <person name="Michael T.P."/>
            <person name="Mikami K."/>
            <person name="Miyazaki S."/>
            <person name="Morinaga S."/>
            <person name="Murata T."/>
            <person name="Mueller-Roeber B."/>
            <person name="Nelson D.R."/>
            <person name="Obara M."/>
            <person name="Oguri Y."/>
            <person name="Olmstead R.G."/>
            <person name="Onodera N."/>
            <person name="Petersen B.L."/>
            <person name="Pils B."/>
            <person name="Prigge M."/>
            <person name="Rensing S.A."/>
            <person name="Riano-Pachon D.M."/>
            <person name="Roberts A.W."/>
            <person name="Sato Y."/>
            <person name="Scheller H.V."/>
            <person name="Schulz B."/>
            <person name="Schulz C."/>
            <person name="Shakirov E.V."/>
            <person name="Shibagaki N."/>
            <person name="Shinohara N."/>
            <person name="Shippen D.E."/>
            <person name="Soerensen I."/>
            <person name="Sotooka R."/>
            <person name="Sugimoto N."/>
            <person name="Sugita M."/>
            <person name="Sumikawa N."/>
            <person name="Tanurdzic M."/>
            <person name="Theissen G."/>
            <person name="Ulvskov P."/>
            <person name="Wakazuki S."/>
            <person name="Weng J.K."/>
            <person name="Willats W.W."/>
            <person name="Wipf D."/>
            <person name="Wolf P.G."/>
            <person name="Yang L."/>
            <person name="Zimmer A.D."/>
            <person name="Zhu Q."/>
            <person name="Mitros T."/>
            <person name="Hellsten U."/>
            <person name="Loque D."/>
            <person name="Otillar R."/>
            <person name="Salamov A."/>
            <person name="Schmutz J."/>
            <person name="Shapiro H."/>
            <person name="Lindquist E."/>
            <person name="Lucas S."/>
            <person name="Rokhsar D."/>
            <person name="Grigoriev I.V."/>
        </authorList>
    </citation>
    <scope>NUCLEOTIDE SEQUENCE [LARGE SCALE GENOMIC DNA]</scope>
</reference>
<sequence length="126" mass="14557">CQYTVTIKTGCVDHAGTDANVNAVFFTSQGQTLMFRNLDHKNYNDFERCHTDVFGGLSAPCLGEYDHICKMELSHDNWGGEAPWFVEWVEIAPPETDEPYKFSQPTQFVVRAWLEYDSLRYKVNYC</sequence>
<feature type="non-terminal residue" evidence="4">
    <location>
        <position position="1"/>
    </location>
</feature>
<dbReference type="PANTHER" id="PTHR31718:SF64">
    <property type="entry name" value="OS10G0361900 PROTEIN"/>
    <property type="match status" value="1"/>
</dbReference>
<evidence type="ECO:0000313" key="4">
    <source>
        <dbReference type="EMBL" id="EFJ26146.1"/>
    </source>
</evidence>
<organism evidence="5">
    <name type="scientific">Selaginella moellendorffii</name>
    <name type="common">Spikemoss</name>
    <dbReference type="NCBI Taxonomy" id="88036"/>
    <lineage>
        <taxon>Eukaryota</taxon>
        <taxon>Viridiplantae</taxon>
        <taxon>Streptophyta</taxon>
        <taxon>Embryophyta</taxon>
        <taxon>Tracheophyta</taxon>
        <taxon>Lycopodiopsida</taxon>
        <taxon>Selaginellales</taxon>
        <taxon>Selaginellaceae</taxon>
        <taxon>Selaginella</taxon>
    </lineage>
</organism>
<protein>
    <recommendedName>
        <fullName evidence="2">PLAT domain-containing protein</fullName>
    </recommendedName>
</protein>
<dbReference type="PANTHER" id="PTHR31718">
    <property type="entry name" value="PLAT DOMAIN-CONTAINING PROTEIN"/>
    <property type="match status" value="1"/>
</dbReference>
<proteinExistence type="predicted"/>
<dbReference type="InParanoid" id="D8RNV6"/>
<dbReference type="InterPro" id="IPR036392">
    <property type="entry name" value="PLAT/LH2_dom_sf"/>
</dbReference>
<keyword evidence="5" id="KW-1185">Reference proteome</keyword>
<gene>
    <name evidence="3" type="ORF">SELMODRAFT_127377</name>
    <name evidence="4" type="ORF">SELMODRAFT_98256</name>
</gene>
<dbReference type="PROSITE" id="PS50095">
    <property type="entry name" value="PLAT"/>
    <property type="match status" value="1"/>
</dbReference>